<dbReference type="InterPro" id="IPR036388">
    <property type="entry name" value="WH-like_DNA-bd_sf"/>
</dbReference>
<dbReference type="GO" id="GO:0032993">
    <property type="term" value="C:protein-DNA complex"/>
    <property type="evidence" value="ECO:0007669"/>
    <property type="project" value="TreeGrafter"/>
</dbReference>
<evidence type="ECO:0000259" key="9">
    <source>
        <dbReference type="PROSITE" id="PS51755"/>
    </source>
</evidence>
<feature type="modified residue" description="4-aspartylphosphate" evidence="6">
    <location>
        <position position="64"/>
    </location>
</feature>
<keyword evidence="11" id="KW-1185">Reference proteome</keyword>
<feature type="domain" description="Response regulatory" evidence="8">
    <location>
        <begin position="3"/>
        <end position="125"/>
    </location>
</feature>
<keyword evidence="6" id="KW-0597">Phosphoprotein</keyword>
<evidence type="ECO:0000256" key="6">
    <source>
        <dbReference type="PROSITE-ProRule" id="PRU00169"/>
    </source>
</evidence>
<dbReference type="Proteomes" id="UP000280696">
    <property type="component" value="Unassembled WGS sequence"/>
</dbReference>
<dbReference type="GO" id="GO:0000156">
    <property type="term" value="F:phosphorelay response regulator activity"/>
    <property type="evidence" value="ECO:0007669"/>
    <property type="project" value="TreeGrafter"/>
</dbReference>
<dbReference type="SMART" id="SM00862">
    <property type="entry name" value="Trans_reg_C"/>
    <property type="match status" value="1"/>
</dbReference>
<dbReference type="GO" id="GO:0005829">
    <property type="term" value="C:cytosol"/>
    <property type="evidence" value="ECO:0007669"/>
    <property type="project" value="TreeGrafter"/>
</dbReference>
<dbReference type="GO" id="GO:0006355">
    <property type="term" value="P:regulation of DNA-templated transcription"/>
    <property type="evidence" value="ECO:0007669"/>
    <property type="project" value="InterPro"/>
</dbReference>
<dbReference type="PANTHER" id="PTHR48111">
    <property type="entry name" value="REGULATOR OF RPOS"/>
    <property type="match status" value="1"/>
</dbReference>
<dbReference type="EMBL" id="RAYQ01000019">
    <property type="protein sequence ID" value="RKI89743.1"/>
    <property type="molecule type" value="Genomic_DNA"/>
</dbReference>
<sequence>MAEILIVEDELSINELIRRNLSLTGHHCTQAFDGLSAVKLLENKRPPACDPVYSNKGFDLIVLDIMLPGLDGYQVYERALGIPTIFLTAKSELTDKLRGLAMGADDYLTKPFQMLELAARVEAVLRRTKKGEAEFVMGDLKCDFNSHQVFLNGTAVECTPKEYELLEVLIRNRNIALSREKLLDMVWGYDFEGGTRTVDVHIQRLRHKLHLENNIRTVYKLGYRLEVQN</sequence>
<dbReference type="Gene3D" id="6.10.250.690">
    <property type="match status" value="1"/>
</dbReference>
<evidence type="ECO:0000313" key="11">
    <source>
        <dbReference type="Proteomes" id="UP000280696"/>
    </source>
</evidence>
<evidence type="ECO:0000256" key="5">
    <source>
        <dbReference type="ARBA" id="ARBA00024867"/>
    </source>
</evidence>
<dbReference type="InterPro" id="IPR039420">
    <property type="entry name" value="WalR-like"/>
</dbReference>
<dbReference type="Gene3D" id="3.40.50.2300">
    <property type="match status" value="1"/>
</dbReference>
<dbReference type="PANTHER" id="PTHR48111:SF73">
    <property type="entry name" value="ALKALINE PHOSPHATASE SYNTHESIS TRANSCRIPTIONAL REGULATORY PROTEIN PHOP"/>
    <property type="match status" value="1"/>
</dbReference>
<dbReference type="Pfam" id="PF00072">
    <property type="entry name" value="Response_reg"/>
    <property type="match status" value="1"/>
</dbReference>
<evidence type="ECO:0000259" key="8">
    <source>
        <dbReference type="PROSITE" id="PS50110"/>
    </source>
</evidence>
<dbReference type="RefSeq" id="WP_120471391.1">
    <property type="nucleotide sequence ID" value="NZ_RAYQ01000019.1"/>
</dbReference>
<evidence type="ECO:0000313" key="10">
    <source>
        <dbReference type="EMBL" id="RKI89743.1"/>
    </source>
</evidence>
<comment type="function">
    <text evidence="5">May play the central regulatory role in sporulation. It may be an element of the effector pathway responsible for the activation of sporulation genes in response to nutritional stress. Spo0A may act in concert with spo0H (a sigma factor) to control the expression of some genes that are critical to the sporulation process.</text>
</comment>
<dbReference type="GO" id="GO:0000976">
    <property type="term" value="F:transcription cis-regulatory region binding"/>
    <property type="evidence" value="ECO:0007669"/>
    <property type="project" value="TreeGrafter"/>
</dbReference>
<dbReference type="SMART" id="SM00448">
    <property type="entry name" value="REC"/>
    <property type="match status" value="1"/>
</dbReference>
<dbReference type="PROSITE" id="PS50110">
    <property type="entry name" value="RESPONSE_REGULATORY"/>
    <property type="match status" value="1"/>
</dbReference>
<dbReference type="SUPFAM" id="SSF52172">
    <property type="entry name" value="CheY-like"/>
    <property type="match status" value="1"/>
</dbReference>
<accession>A0A3A9AQC9</accession>
<evidence type="ECO:0000256" key="1">
    <source>
        <dbReference type="ARBA" id="ARBA00018672"/>
    </source>
</evidence>
<evidence type="ECO:0000256" key="2">
    <source>
        <dbReference type="ARBA" id="ARBA00023015"/>
    </source>
</evidence>
<organism evidence="10 11">
    <name type="scientific">Parablautia intestinalis</name>
    <dbReference type="NCBI Taxonomy" id="2320100"/>
    <lineage>
        <taxon>Bacteria</taxon>
        <taxon>Bacillati</taxon>
        <taxon>Bacillota</taxon>
        <taxon>Clostridia</taxon>
        <taxon>Lachnospirales</taxon>
        <taxon>Lachnospiraceae</taxon>
        <taxon>Parablautia</taxon>
    </lineage>
</organism>
<dbReference type="PROSITE" id="PS51755">
    <property type="entry name" value="OMPR_PHOB"/>
    <property type="match status" value="1"/>
</dbReference>
<keyword evidence="4" id="KW-0804">Transcription</keyword>
<dbReference type="InterPro" id="IPR001789">
    <property type="entry name" value="Sig_transdc_resp-reg_receiver"/>
</dbReference>
<dbReference type="Gene3D" id="1.10.10.10">
    <property type="entry name" value="Winged helix-like DNA-binding domain superfamily/Winged helix DNA-binding domain"/>
    <property type="match status" value="1"/>
</dbReference>
<protein>
    <recommendedName>
        <fullName evidence="1">Stage 0 sporulation protein A homolog</fullName>
    </recommendedName>
</protein>
<keyword evidence="2" id="KW-0805">Transcription regulation</keyword>
<dbReference type="Pfam" id="PF00486">
    <property type="entry name" value="Trans_reg_C"/>
    <property type="match status" value="1"/>
</dbReference>
<comment type="caution">
    <text evidence="10">The sequence shown here is derived from an EMBL/GenBank/DDBJ whole genome shotgun (WGS) entry which is preliminary data.</text>
</comment>
<feature type="DNA-binding region" description="OmpR/PhoB-type" evidence="7">
    <location>
        <begin position="132"/>
        <end position="227"/>
    </location>
</feature>
<dbReference type="InterPro" id="IPR011006">
    <property type="entry name" value="CheY-like_superfamily"/>
</dbReference>
<reference evidence="10 11" key="1">
    <citation type="submission" date="2018-09" db="EMBL/GenBank/DDBJ databases">
        <title>Murine metabolic-syndrome-specific gut microbial biobank.</title>
        <authorList>
            <person name="Liu C."/>
        </authorList>
    </citation>
    <scope>NUCLEOTIDE SEQUENCE [LARGE SCALE GENOMIC DNA]</scope>
    <source>
        <strain evidence="10 11">0.1xD8-82</strain>
    </source>
</reference>
<dbReference type="AlphaFoldDB" id="A0A3A9AQC9"/>
<feature type="domain" description="OmpR/PhoB-type" evidence="9">
    <location>
        <begin position="132"/>
        <end position="227"/>
    </location>
</feature>
<dbReference type="OrthoDB" id="9778712at2"/>
<dbReference type="InterPro" id="IPR001867">
    <property type="entry name" value="OmpR/PhoB-type_DNA-bd"/>
</dbReference>
<dbReference type="CDD" id="cd17574">
    <property type="entry name" value="REC_OmpR"/>
    <property type="match status" value="1"/>
</dbReference>
<proteinExistence type="predicted"/>
<gene>
    <name evidence="10" type="ORF">D7V94_16255</name>
</gene>
<keyword evidence="3 7" id="KW-0238">DNA-binding</keyword>
<evidence type="ECO:0000256" key="7">
    <source>
        <dbReference type="PROSITE-ProRule" id="PRU01091"/>
    </source>
</evidence>
<name>A0A3A9AQC9_9FIRM</name>
<dbReference type="CDD" id="cd00383">
    <property type="entry name" value="trans_reg_C"/>
    <property type="match status" value="1"/>
</dbReference>
<evidence type="ECO:0000256" key="3">
    <source>
        <dbReference type="ARBA" id="ARBA00023125"/>
    </source>
</evidence>
<evidence type="ECO:0000256" key="4">
    <source>
        <dbReference type="ARBA" id="ARBA00023163"/>
    </source>
</evidence>